<evidence type="ECO:0000313" key="2">
    <source>
        <dbReference type="Proteomes" id="UP000825729"/>
    </source>
</evidence>
<reference evidence="1 2" key="1">
    <citation type="submission" date="2021-07" db="EMBL/GenBank/DDBJ databases">
        <title>The Aristolochia fimbriata genome: insights into angiosperm evolution, floral development and chemical biosynthesis.</title>
        <authorList>
            <person name="Jiao Y."/>
        </authorList>
    </citation>
    <scope>NUCLEOTIDE SEQUENCE [LARGE SCALE GENOMIC DNA]</scope>
    <source>
        <strain evidence="1">IBCAS-2021</strain>
        <tissue evidence="1">Leaf</tissue>
    </source>
</reference>
<sequence>MAASVLSSTNRNYHVRSASFPSRSHPIREKVEENLTQLRQWEESSPSTSSSSLCSGLSGLSELYQSVDDLLQLPQTRQALLDCKRKKLIDEALDGSLRLLDACGIARDVMMQVTDAVKDLQLALRRRVATKAELEKDISIYLSLTKKIKQNACACVKALETEKFDFSTLSDGSQHFLEVMTLLSKARSFAGNILKQLLCFISMTKPRCMKRSYVLKWIVGSSGRLQVACEKEEEEQKMNAVERLHASLSVLCSRKTEQNGKQLRDAQEQLNALIEGIQGPHVGLDLLQRRFIQTRVSLLNILSQ</sequence>
<dbReference type="GO" id="GO:0048367">
    <property type="term" value="P:shoot system development"/>
    <property type="evidence" value="ECO:0007669"/>
    <property type="project" value="InterPro"/>
</dbReference>
<dbReference type="GO" id="GO:0048364">
    <property type="term" value="P:root development"/>
    <property type="evidence" value="ECO:0007669"/>
    <property type="project" value="InterPro"/>
</dbReference>
<evidence type="ECO:0000313" key="1">
    <source>
        <dbReference type="EMBL" id="KAG9443147.1"/>
    </source>
</evidence>
<protein>
    <submittedName>
        <fullName evidence="1">Uncharacterized protein</fullName>
    </submittedName>
</protein>
<dbReference type="InterPro" id="IPR004320">
    <property type="entry name" value="BPS1_pln"/>
</dbReference>
<dbReference type="Proteomes" id="UP000825729">
    <property type="component" value="Unassembled WGS sequence"/>
</dbReference>
<dbReference type="PANTHER" id="PTHR33070">
    <property type="entry name" value="OS06G0725500 PROTEIN"/>
    <property type="match status" value="1"/>
</dbReference>
<accession>A0AAV7E5N3</accession>
<keyword evidence="2" id="KW-1185">Reference proteome</keyword>
<proteinExistence type="predicted"/>
<dbReference type="PANTHER" id="PTHR33070:SF120">
    <property type="entry name" value="EXPRESSED PROTEIN"/>
    <property type="match status" value="1"/>
</dbReference>
<gene>
    <name evidence="1" type="ORF">H6P81_019001</name>
</gene>
<organism evidence="1 2">
    <name type="scientific">Aristolochia fimbriata</name>
    <name type="common">White veined hardy Dutchman's pipe vine</name>
    <dbReference type="NCBI Taxonomy" id="158543"/>
    <lineage>
        <taxon>Eukaryota</taxon>
        <taxon>Viridiplantae</taxon>
        <taxon>Streptophyta</taxon>
        <taxon>Embryophyta</taxon>
        <taxon>Tracheophyta</taxon>
        <taxon>Spermatophyta</taxon>
        <taxon>Magnoliopsida</taxon>
        <taxon>Magnoliidae</taxon>
        <taxon>Piperales</taxon>
        <taxon>Aristolochiaceae</taxon>
        <taxon>Aristolochia</taxon>
    </lineage>
</organism>
<dbReference type="AlphaFoldDB" id="A0AAV7E5N3"/>
<name>A0AAV7E5N3_ARIFI</name>
<dbReference type="EMBL" id="JAINDJ010000007">
    <property type="protein sequence ID" value="KAG9443147.1"/>
    <property type="molecule type" value="Genomic_DNA"/>
</dbReference>
<dbReference type="Pfam" id="PF03087">
    <property type="entry name" value="BPS1"/>
    <property type="match status" value="1"/>
</dbReference>
<comment type="caution">
    <text evidence="1">The sequence shown here is derived from an EMBL/GenBank/DDBJ whole genome shotgun (WGS) entry which is preliminary data.</text>
</comment>